<evidence type="ECO:0000313" key="6">
    <source>
        <dbReference type="EMBL" id="KAK8373529.1"/>
    </source>
</evidence>
<evidence type="ECO:0000256" key="5">
    <source>
        <dbReference type="SAM" id="MobiDB-lite"/>
    </source>
</evidence>
<name>A0AAW0SET7_SCYPA</name>
<accession>A0AAW0SET7</accession>
<dbReference type="Proteomes" id="UP001487740">
    <property type="component" value="Unassembled WGS sequence"/>
</dbReference>
<evidence type="ECO:0000256" key="2">
    <source>
        <dbReference type="ARBA" id="ARBA00022741"/>
    </source>
</evidence>
<keyword evidence="3" id="KW-0418">Kinase</keyword>
<dbReference type="GO" id="GO:0005524">
    <property type="term" value="F:ATP binding"/>
    <property type="evidence" value="ECO:0007669"/>
    <property type="project" value="UniProtKB-KW"/>
</dbReference>
<keyword evidence="2" id="KW-0547">Nucleotide-binding</keyword>
<protein>
    <recommendedName>
        <fullName evidence="8">Protein kinase domain-containing protein</fullName>
    </recommendedName>
</protein>
<dbReference type="Gene3D" id="3.30.200.20">
    <property type="entry name" value="Phosphorylase Kinase, domain 1"/>
    <property type="match status" value="1"/>
</dbReference>
<evidence type="ECO:0000256" key="1">
    <source>
        <dbReference type="ARBA" id="ARBA00022679"/>
    </source>
</evidence>
<dbReference type="GO" id="GO:0005634">
    <property type="term" value="C:nucleus"/>
    <property type="evidence" value="ECO:0007669"/>
    <property type="project" value="TreeGrafter"/>
</dbReference>
<dbReference type="GO" id="GO:0004694">
    <property type="term" value="F:eukaryotic translation initiation factor 2alpha kinase activity"/>
    <property type="evidence" value="ECO:0007669"/>
    <property type="project" value="TreeGrafter"/>
</dbReference>
<evidence type="ECO:0000313" key="7">
    <source>
        <dbReference type="Proteomes" id="UP001487740"/>
    </source>
</evidence>
<keyword evidence="1" id="KW-0808">Transferase</keyword>
<evidence type="ECO:0000256" key="3">
    <source>
        <dbReference type="ARBA" id="ARBA00022777"/>
    </source>
</evidence>
<reference evidence="6 7" key="1">
    <citation type="submission" date="2023-03" db="EMBL/GenBank/DDBJ databases">
        <title>High-quality genome of Scylla paramamosain provides insights in environmental adaptation.</title>
        <authorList>
            <person name="Zhang L."/>
        </authorList>
    </citation>
    <scope>NUCLEOTIDE SEQUENCE [LARGE SCALE GENOMIC DNA]</scope>
    <source>
        <strain evidence="6">LZ_2023a</strain>
        <tissue evidence="6">Muscle</tissue>
    </source>
</reference>
<feature type="non-terminal residue" evidence="6">
    <location>
        <position position="1"/>
    </location>
</feature>
<dbReference type="EMBL" id="JARAKH010001125">
    <property type="protein sequence ID" value="KAK8373529.1"/>
    <property type="molecule type" value="Genomic_DNA"/>
</dbReference>
<dbReference type="PANTHER" id="PTHR11042">
    <property type="entry name" value="EUKARYOTIC TRANSLATION INITIATION FACTOR 2-ALPHA KINASE EIF2-ALPHA KINASE -RELATED"/>
    <property type="match status" value="1"/>
</dbReference>
<dbReference type="AlphaFoldDB" id="A0AAW0SET7"/>
<evidence type="ECO:0008006" key="8">
    <source>
        <dbReference type="Google" id="ProtNLM"/>
    </source>
</evidence>
<dbReference type="PANTHER" id="PTHR11042:SF91">
    <property type="entry name" value="EUKARYOTIC TRANSLATION INITIATION FACTOR 2-ALPHA KINASE"/>
    <property type="match status" value="1"/>
</dbReference>
<proteinExistence type="predicted"/>
<comment type="caution">
    <text evidence="6">The sequence shown here is derived from an EMBL/GenBank/DDBJ whole genome shotgun (WGS) entry which is preliminary data.</text>
</comment>
<sequence>TATGGEEKALLAPNPPPSQDTLPTMERSDCSTEYTSRHLTDFELVQRLARCGLGVVCQVRNKLDENEYAVKRINLPTNKSSAERVKREVRAPANLNHTNIVRYYNSWLETPPPGWQHPQDTMHSEQVSCVCHAPVCWLLLAARPVCWLLLAARPCLLAPAGSTPCLLAPAGSTPLSAGSCWQHALSAGSCWQHALSAGSCWQHALSVHLPGRNPDCCTLNRLLRYQDWHRLPGYLWHALIQLMCEHHCRELCRGRCGIHVMVQVQIPYKLSCAGWASARHVPEVFIAHIARLHINNKRARRDLRLSTPINT</sequence>
<feature type="region of interest" description="Disordered" evidence="5">
    <location>
        <begin position="1"/>
        <end position="26"/>
    </location>
</feature>
<keyword evidence="4" id="KW-0067">ATP-binding</keyword>
<keyword evidence="7" id="KW-1185">Reference proteome</keyword>
<organism evidence="6 7">
    <name type="scientific">Scylla paramamosain</name>
    <name type="common">Mud crab</name>
    <dbReference type="NCBI Taxonomy" id="85552"/>
    <lineage>
        <taxon>Eukaryota</taxon>
        <taxon>Metazoa</taxon>
        <taxon>Ecdysozoa</taxon>
        <taxon>Arthropoda</taxon>
        <taxon>Crustacea</taxon>
        <taxon>Multicrustacea</taxon>
        <taxon>Malacostraca</taxon>
        <taxon>Eumalacostraca</taxon>
        <taxon>Eucarida</taxon>
        <taxon>Decapoda</taxon>
        <taxon>Pleocyemata</taxon>
        <taxon>Brachyura</taxon>
        <taxon>Eubrachyura</taxon>
        <taxon>Portunoidea</taxon>
        <taxon>Portunidae</taxon>
        <taxon>Portuninae</taxon>
        <taxon>Scylla</taxon>
    </lineage>
</organism>
<dbReference type="InterPro" id="IPR050339">
    <property type="entry name" value="CC_SR_Kinase"/>
</dbReference>
<dbReference type="SUPFAM" id="SSF56112">
    <property type="entry name" value="Protein kinase-like (PK-like)"/>
    <property type="match status" value="1"/>
</dbReference>
<dbReference type="InterPro" id="IPR011009">
    <property type="entry name" value="Kinase-like_dom_sf"/>
</dbReference>
<gene>
    <name evidence="6" type="ORF">O3P69_019902</name>
</gene>
<evidence type="ECO:0000256" key="4">
    <source>
        <dbReference type="ARBA" id="ARBA00022840"/>
    </source>
</evidence>
<dbReference type="GO" id="GO:0005737">
    <property type="term" value="C:cytoplasm"/>
    <property type="evidence" value="ECO:0007669"/>
    <property type="project" value="TreeGrafter"/>
</dbReference>